<evidence type="ECO:0000313" key="2">
    <source>
        <dbReference type="Proteomes" id="UP000812287"/>
    </source>
</evidence>
<name>A0A9P7VIJ8_9AGAR</name>
<dbReference type="EMBL" id="MU250563">
    <property type="protein sequence ID" value="KAG7441177.1"/>
    <property type="molecule type" value="Genomic_DNA"/>
</dbReference>
<accession>A0A9P7VIJ8</accession>
<gene>
    <name evidence="1" type="ORF">BT62DRAFT_908982</name>
</gene>
<comment type="caution">
    <text evidence="1">The sequence shown here is derived from an EMBL/GenBank/DDBJ whole genome shotgun (WGS) entry which is preliminary data.</text>
</comment>
<evidence type="ECO:0000313" key="1">
    <source>
        <dbReference type="EMBL" id="KAG7441177.1"/>
    </source>
</evidence>
<sequence length="168" mass="18533">MAFMLISVSCLDCSGYLLTIKNSHCTIQSPQPKHKTIGIILVTKGLYHITAPIAPKSISNTSITALSECLVTMKRFYNLMGHLSEAILITMVKSELVHGIQVDIGTKVGFCQAYVQAKATQKLFLKISLKNKTAKAYSDKVMIDIWELADTESISGHKYSNTYQNISS</sequence>
<dbReference type="AlphaFoldDB" id="A0A9P7VIJ8"/>
<keyword evidence="2" id="KW-1185">Reference proteome</keyword>
<organism evidence="1 2">
    <name type="scientific">Guyanagaster necrorhizus</name>
    <dbReference type="NCBI Taxonomy" id="856835"/>
    <lineage>
        <taxon>Eukaryota</taxon>
        <taxon>Fungi</taxon>
        <taxon>Dikarya</taxon>
        <taxon>Basidiomycota</taxon>
        <taxon>Agaricomycotina</taxon>
        <taxon>Agaricomycetes</taxon>
        <taxon>Agaricomycetidae</taxon>
        <taxon>Agaricales</taxon>
        <taxon>Marasmiineae</taxon>
        <taxon>Physalacriaceae</taxon>
        <taxon>Guyanagaster</taxon>
    </lineage>
</organism>
<dbReference type="Proteomes" id="UP000812287">
    <property type="component" value="Unassembled WGS sequence"/>
</dbReference>
<reference evidence="1" key="1">
    <citation type="submission" date="2020-11" db="EMBL/GenBank/DDBJ databases">
        <title>Adaptations for nitrogen fixation in a non-lichenized fungal sporocarp promotes dispersal by wood-feeding termites.</title>
        <authorList>
            <consortium name="DOE Joint Genome Institute"/>
            <person name="Koch R.A."/>
            <person name="Yoon G."/>
            <person name="Arayal U."/>
            <person name="Lail K."/>
            <person name="Amirebrahimi M."/>
            <person name="Labutti K."/>
            <person name="Lipzen A."/>
            <person name="Riley R."/>
            <person name="Barry K."/>
            <person name="Henrissat B."/>
            <person name="Grigoriev I.V."/>
            <person name="Herr J.R."/>
            <person name="Aime M.C."/>
        </authorList>
    </citation>
    <scope>NUCLEOTIDE SEQUENCE</scope>
    <source>
        <strain evidence="1">MCA 3950</strain>
    </source>
</reference>
<proteinExistence type="predicted"/>
<dbReference type="RefSeq" id="XP_043034677.1">
    <property type="nucleotide sequence ID" value="XM_043183728.1"/>
</dbReference>
<protein>
    <submittedName>
        <fullName evidence="1">Uncharacterized protein</fullName>
    </submittedName>
</protein>
<dbReference type="OrthoDB" id="7691805at2759"/>
<dbReference type="GeneID" id="66106025"/>